<gene>
    <name evidence="2" type="ORF">HU200_020806</name>
</gene>
<sequence>MGEDDSNNKEGTSPAAAAGKMAGPAASWRLNVSDFHMPERPKEPPFVTRVLLRSHGTVNLNLTHALDLLLALSDPTTAAPTMILSSRSITRIVSSMVHAIV</sequence>
<accession>A0A835F0E9</accession>
<name>A0A835F0E9_9POAL</name>
<feature type="region of interest" description="Disordered" evidence="1">
    <location>
        <begin position="1"/>
        <end position="23"/>
    </location>
</feature>
<reference evidence="2" key="1">
    <citation type="submission" date="2020-07" db="EMBL/GenBank/DDBJ databases">
        <title>Genome sequence and genetic diversity analysis of an under-domesticated orphan crop, white fonio (Digitaria exilis).</title>
        <authorList>
            <person name="Bennetzen J.L."/>
            <person name="Chen S."/>
            <person name="Ma X."/>
            <person name="Wang X."/>
            <person name="Yssel A.E.J."/>
            <person name="Chaluvadi S.R."/>
            <person name="Johnson M."/>
            <person name="Gangashetty P."/>
            <person name="Hamidou F."/>
            <person name="Sanogo M.D."/>
            <person name="Zwaenepoel A."/>
            <person name="Wallace J."/>
            <person name="Van De Peer Y."/>
            <person name="Van Deynze A."/>
        </authorList>
    </citation>
    <scope>NUCLEOTIDE SEQUENCE</scope>
    <source>
        <tissue evidence="2">Leaves</tissue>
    </source>
</reference>
<organism evidence="2 3">
    <name type="scientific">Digitaria exilis</name>
    <dbReference type="NCBI Taxonomy" id="1010633"/>
    <lineage>
        <taxon>Eukaryota</taxon>
        <taxon>Viridiplantae</taxon>
        <taxon>Streptophyta</taxon>
        <taxon>Embryophyta</taxon>
        <taxon>Tracheophyta</taxon>
        <taxon>Spermatophyta</taxon>
        <taxon>Magnoliopsida</taxon>
        <taxon>Liliopsida</taxon>
        <taxon>Poales</taxon>
        <taxon>Poaceae</taxon>
        <taxon>PACMAD clade</taxon>
        <taxon>Panicoideae</taxon>
        <taxon>Panicodae</taxon>
        <taxon>Paniceae</taxon>
        <taxon>Anthephorinae</taxon>
        <taxon>Digitaria</taxon>
    </lineage>
</organism>
<keyword evidence="3" id="KW-1185">Reference proteome</keyword>
<dbReference type="Proteomes" id="UP000636709">
    <property type="component" value="Unassembled WGS sequence"/>
</dbReference>
<dbReference type="EMBL" id="JACEFO010001661">
    <property type="protein sequence ID" value="KAF8724547.1"/>
    <property type="molecule type" value="Genomic_DNA"/>
</dbReference>
<dbReference type="OrthoDB" id="692620at2759"/>
<proteinExistence type="predicted"/>
<feature type="compositionally biased region" description="Low complexity" evidence="1">
    <location>
        <begin position="14"/>
        <end position="23"/>
    </location>
</feature>
<evidence type="ECO:0000313" key="3">
    <source>
        <dbReference type="Proteomes" id="UP000636709"/>
    </source>
</evidence>
<evidence type="ECO:0000313" key="2">
    <source>
        <dbReference type="EMBL" id="KAF8724547.1"/>
    </source>
</evidence>
<protein>
    <submittedName>
        <fullName evidence="2">Uncharacterized protein</fullName>
    </submittedName>
</protein>
<dbReference type="Gramene" id="Dexi5A01G0008060.1">
    <property type="protein sequence ID" value="Dexi5A01G0008060.1:cds"/>
    <property type="gene ID" value="Dexi5A01G0008060"/>
</dbReference>
<dbReference type="AlphaFoldDB" id="A0A835F0E9"/>
<comment type="caution">
    <text evidence="2">The sequence shown here is derived from an EMBL/GenBank/DDBJ whole genome shotgun (WGS) entry which is preliminary data.</text>
</comment>
<evidence type="ECO:0000256" key="1">
    <source>
        <dbReference type="SAM" id="MobiDB-lite"/>
    </source>
</evidence>